<protein>
    <recommendedName>
        <fullName evidence="2">EGF-like domain-containing protein</fullName>
    </recommendedName>
</protein>
<reference evidence="3 5" key="1">
    <citation type="submission" date="2024-08" db="EMBL/GenBank/DDBJ databases">
        <authorList>
            <person name="Cucini C."/>
            <person name="Frati F."/>
        </authorList>
    </citation>
    <scope>NUCLEOTIDE SEQUENCE [LARGE SCALE GENOMIC DNA]</scope>
</reference>
<feature type="chain" id="PRO_5045029698" description="EGF-like domain-containing protein" evidence="1">
    <location>
        <begin position="27"/>
        <end position="428"/>
    </location>
</feature>
<evidence type="ECO:0000259" key="2">
    <source>
        <dbReference type="PROSITE" id="PS01186"/>
    </source>
</evidence>
<keyword evidence="5" id="KW-1185">Reference proteome</keyword>
<feature type="domain" description="EGF-like" evidence="2">
    <location>
        <begin position="218"/>
        <end position="232"/>
    </location>
</feature>
<evidence type="ECO:0000313" key="4">
    <source>
        <dbReference type="EMBL" id="CAL8075937.1"/>
    </source>
</evidence>
<dbReference type="PANTHER" id="PTHR39069">
    <property type="entry name" value="ECDYSONE-INDUCIBLE GENE E1, ISOFORM A"/>
    <property type="match status" value="1"/>
</dbReference>
<accession>A0ABP1PWN7</accession>
<dbReference type="EMBL" id="CAXLJM020000009">
    <property type="protein sequence ID" value="CAL8075905.1"/>
    <property type="molecule type" value="Genomic_DNA"/>
</dbReference>
<dbReference type="InterPro" id="IPR000742">
    <property type="entry name" value="EGF"/>
</dbReference>
<gene>
    <name evidence="3" type="ORF">ODALV1_LOCUS3312</name>
    <name evidence="4" type="ORF">ODALV1_LOCUS3320</name>
</gene>
<name>A0ABP1PWN7_9HEXA</name>
<dbReference type="Proteomes" id="UP001642540">
    <property type="component" value="Unassembled WGS sequence"/>
</dbReference>
<feature type="signal peptide" evidence="1">
    <location>
        <begin position="1"/>
        <end position="26"/>
    </location>
</feature>
<comment type="caution">
    <text evidence="3">The sequence shown here is derived from an EMBL/GenBank/DDBJ whole genome shotgun (WGS) entry which is preliminary data.</text>
</comment>
<dbReference type="PROSITE" id="PS01186">
    <property type="entry name" value="EGF_2"/>
    <property type="match status" value="1"/>
</dbReference>
<dbReference type="SMART" id="SM00181">
    <property type="entry name" value="EGF"/>
    <property type="match status" value="4"/>
</dbReference>
<proteinExistence type="predicted"/>
<evidence type="ECO:0000313" key="5">
    <source>
        <dbReference type="Proteomes" id="UP001642540"/>
    </source>
</evidence>
<sequence>MVKKSLSVSITSKLSIIFAAILIANARLDDSSNNYLPFGSYCGPTNSIGQPSPCDYKSLLECNIHGICRCLEPRIMLYNGTSCAVLAGFSCKPTPKVWALDNVTTYQSDDFLFPCVSNADCSLEDYSCQCTSDFFQSSEHICKLKLHGTLCTSDSDCGSEETHLICTPQKKCGCNTKLSIFYGSRLCRSKAGAPCDTSGKLCGPNAECLGEFQNTRECRCNKGFSKSSDGRCLIAYNSECTMEPGKQCNEKEENTICIEGRCDCRSGQVWDESLKKCKHQLYTRCNNTLDCAEGMHCEGENGKRCLCNEGLYPVDYNCHPIFGQPCDYKPWDKTDNRKPSRACNPLASTLQCVKGICQCQNLEHYDHVTHQCRGLVDALCDLEMDDGKYCTNNSECVRPENYRVAEKGMCKCKEGWKPNSMNHCIPNL</sequence>
<keyword evidence="1" id="KW-0732">Signal</keyword>
<evidence type="ECO:0000313" key="3">
    <source>
        <dbReference type="EMBL" id="CAL8075905.1"/>
    </source>
</evidence>
<organism evidence="3 5">
    <name type="scientific">Orchesella dallaii</name>
    <dbReference type="NCBI Taxonomy" id="48710"/>
    <lineage>
        <taxon>Eukaryota</taxon>
        <taxon>Metazoa</taxon>
        <taxon>Ecdysozoa</taxon>
        <taxon>Arthropoda</taxon>
        <taxon>Hexapoda</taxon>
        <taxon>Collembola</taxon>
        <taxon>Entomobryomorpha</taxon>
        <taxon>Entomobryoidea</taxon>
        <taxon>Orchesellidae</taxon>
        <taxon>Orchesellinae</taxon>
        <taxon>Orchesella</taxon>
    </lineage>
</organism>
<evidence type="ECO:0000256" key="1">
    <source>
        <dbReference type="SAM" id="SignalP"/>
    </source>
</evidence>
<dbReference type="PANTHER" id="PTHR39069:SF8">
    <property type="entry name" value="FI17111P1"/>
    <property type="match status" value="1"/>
</dbReference>
<dbReference type="EMBL" id="CAXLJM020000009">
    <property type="protein sequence ID" value="CAL8075937.1"/>
    <property type="molecule type" value="Genomic_DNA"/>
</dbReference>